<evidence type="ECO:0000256" key="3">
    <source>
        <dbReference type="ARBA" id="ARBA00022729"/>
    </source>
</evidence>
<evidence type="ECO:0000256" key="5">
    <source>
        <dbReference type="SAM" id="SignalP"/>
    </source>
</evidence>
<dbReference type="Pfam" id="PF03098">
    <property type="entry name" value="An_peroxidase"/>
    <property type="match status" value="2"/>
</dbReference>
<evidence type="ECO:0000256" key="1">
    <source>
        <dbReference type="ARBA" id="ARBA00004613"/>
    </source>
</evidence>
<dbReference type="PANTHER" id="PTHR11475">
    <property type="entry name" value="OXIDASE/PEROXIDASE"/>
    <property type="match status" value="1"/>
</dbReference>
<accession>A0A8W8IXS2</accession>
<evidence type="ECO:0008006" key="8">
    <source>
        <dbReference type="Google" id="ProtNLM"/>
    </source>
</evidence>
<keyword evidence="4" id="KW-0349">Heme</keyword>
<keyword evidence="4" id="KW-0479">Metal-binding</keyword>
<keyword evidence="7" id="KW-1185">Reference proteome</keyword>
<evidence type="ECO:0000256" key="2">
    <source>
        <dbReference type="ARBA" id="ARBA00022525"/>
    </source>
</evidence>
<keyword evidence="4" id="KW-0408">Iron</keyword>
<dbReference type="CDD" id="cd09823">
    <property type="entry name" value="peroxinectin_like"/>
    <property type="match status" value="2"/>
</dbReference>
<dbReference type="Gene3D" id="1.10.640.10">
    <property type="entry name" value="Haem peroxidase domain superfamily, animal type"/>
    <property type="match status" value="2"/>
</dbReference>
<feature type="signal peptide" evidence="5">
    <location>
        <begin position="1"/>
        <end position="27"/>
    </location>
</feature>
<dbReference type="PRINTS" id="PR00457">
    <property type="entry name" value="ANPEROXIDASE"/>
</dbReference>
<dbReference type="GO" id="GO:0005576">
    <property type="term" value="C:extracellular region"/>
    <property type="evidence" value="ECO:0007669"/>
    <property type="project" value="UniProtKB-SubCell"/>
</dbReference>
<reference evidence="6" key="1">
    <citation type="submission" date="2022-08" db="UniProtKB">
        <authorList>
            <consortium name="EnsemblMetazoa"/>
        </authorList>
    </citation>
    <scope>IDENTIFICATION</scope>
    <source>
        <strain evidence="6">05x7-T-G4-1.051#20</strain>
    </source>
</reference>
<organism evidence="6 7">
    <name type="scientific">Magallana gigas</name>
    <name type="common">Pacific oyster</name>
    <name type="synonym">Crassostrea gigas</name>
    <dbReference type="NCBI Taxonomy" id="29159"/>
    <lineage>
        <taxon>Eukaryota</taxon>
        <taxon>Metazoa</taxon>
        <taxon>Spiralia</taxon>
        <taxon>Lophotrochozoa</taxon>
        <taxon>Mollusca</taxon>
        <taxon>Bivalvia</taxon>
        <taxon>Autobranchia</taxon>
        <taxon>Pteriomorphia</taxon>
        <taxon>Ostreida</taxon>
        <taxon>Ostreoidea</taxon>
        <taxon>Ostreidae</taxon>
        <taxon>Magallana</taxon>
    </lineage>
</organism>
<dbReference type="GO" id="GO:0046872">
    <property type="term" value="F:metal ion binding"/>
    <property type="evidence" value="ECO:0007669"/>
    <property type="project" value="UniProtKB-KW"/>
</dbReference>
<keyword evidence="2" id="KW-0964">Secreted</keyword>
<dbReference type="EnsemblMetazoa" id="G16328.1">
    <property type="protein sequence ID" value="G16328.1:cds"/>
    <property type="gene ID" value="G16328"/>
</dbReference>
<proteinExistence type="predicted"/>
<keyword evidence="3 5" id="KW-0732">Signal</keyword>
<dbReference type="Proteomes" id="UP000005408">
    <property type="component" value="Unassembled WGS sequence"/>
</dbReference>
<name>A0A8W8IXS2_MAGGI</name>
<dbReference type="GO" id="GO:0020037">
    <property type="term" value="F:heme binding"/>
    <property type="evidence" value="ECO:0007669"/>
    <property type="project" value="InterPro"/>
</dbReference>
<evidence type="ECO:0000256" key="4">
    <source>
        <dbReference type="PIRSR" id="PIRSR619791-2"/>
    </source>
</evidence>
<feature type="chain" id="PRO_5036473468" description="Chorion peroxidase" evidence="5">
    <location>
        <begin position="28"/>
        <end position="1488"/>
    </location>
</feature>
<dbReference type="GO" id="GO:0004601">
    <property type="term" value="F:peroxidase activity"/>
    <property type="evidence" value="ECO:0007669"/>
    <property type="project" value="InterPro"/>
</dbReference>
<feature type="binding site" description="axial binding residue" evidence="4">
    <location>
        <position position="1217"/>
    </location>
    <ligand>
        <name>heme b</name>
        <dbReference type="ChEBI" id="CHEBI:60344"/>
    </ligand>
    <ligandPart>
        <name>Fe</name>
        <dbReference type="ChEBI" id="CHEBI:18248"/>
    </ligandPart>
</feature>
<sequence length="1488" mass="169050">MAKHDRMAVWSWPFLALLCLGNVKFHATEQLGREKRQVSYPQIYQTVKECIEEANNELAIQKQIDKYMMDTGVDHHVRDGGVSYLSHLGRFLYTKNAEKVNTLSDKAWVTVAATKKLLRRTGMTLPQLKSHPGFLDAWRRQVSQSCPFVEPRCDPSVIYRTADGSCNNLNHSSVGAAYTRQRRMMDNSYEDGINQPRQVSCKGGPLPSPRTISNIIHKSGHCSLPSRRLTVLAMQFGQFIEHDVISTPLQRGFNSSDIMCCGLPEEILKKRSQCFPITIPDGDPRFKEHCMSFVRATPGLDKNCDMGVRSPMNQATSYMDGSQIYGVDVDEQLKLRAGVGGLMKMTPLGLPPPTEDPICIQEEPGDYCFGTGDFRVNHVPGLTVMHTIFLRQHNRIATGLALLNLHWDDERIFQETRKIIIGCLQHLVYNSLLPTILRNEDMDRYGLWSSDYGYSSSYNPNEDVSIMMGFSAAAMRFPHTRIPNVQSMVNKDYTVRQDAPIFETFDKPKFVLQHLGKALADFGRWLVSFPVMEDDRFVEDGVRDFLFLDDKGESFDLIALNLQRAREQGIPPYNRWRRLCGLKPALYFSTGPGGLVDHEPDVVKLLSSVYKHPDDIDLFSGGLSEKIPVGAATGPTFACIIATQFKNVKVADRFWYENYNPYTGFTPNQLNEIKKTSLAKIMCENLDIQYIQRDPLSFVSEKNPRVSCQSLPGIDLQYWQEKMKAHTFNLPDGPQVGECQVEKRQPQCKVMRPSPGVVAALFLTLWAVLGVVKSHKYDTLISTSDMITKCIKKAVNHIDAQKALEKKYYLQGTDWFPDNGAFSWHHSKFMGFEDPGKIHVMNKKASIVLKAISYFQKLSGIPLNELKQDSGLLKVWRNVISPHCNCPQPNCNQRERYRSPDGKCNNVKHPKWGSTFTPQHRYLPPAYHDGVNTPRIKSVTGEALPSARHISNVIHKADKCQSSGQFLTMMFMSWGQFLDHDFIGTPMNKGFNDSTITCCKLSPTTLVQRESCFPIRIPDDDTFFSDKCMEFVRSAAAPEDGCVPEWRNQINQHTSFIDGSMVYGATAKDARNLRAGYKGLLRVTDDGMLPQTNKSDCIVKKPSEYCFYAGDKRSMVAPSLTYLHLLFVREHNRIARGLSAVNPHWCDETLYQETRKIIIAAIQHITYTEYLPLLLPRDIRSKYFLRSKRKGHDTVYDPSVNPSISNVFGVAAFRFGHSQVPNNQVLYSPSHKPIQIVPIEKTFNRPELILTKDRHGRGFDGLGRWMIGDFMAADDKCFEDGVRNKLFLDKKQKSFDLAALNIQRGRDHGIPGYNAWRKFCGLKPVVHFSSGPGGMVDHDLEDAALLKSLYRHPDDMDLYPAALSERHLPGGLVGPTFACLIAKQFYHLKAGDRFWYENKFLSIGFQEDQLNEIKRLRLSRIVCDNTQVSEVQTYVFQPSGSSNDVYPCRDRRFSLNLELWRENSKGAKNMHYGYNVGRKTPHHINLSY</sequence>
<dbReference type="PROSITE" id="PS50292">
    <property type="entry name" value="PEROXIDASE_3"/>
    <property type="match status" value="2"/>
</dbReference>
<evidence type="ECO:0000313" key="7">
    <source>
        <dbReference type="Proteomes" id="UP000005408"/>
    </source>
</evidence>
<protein>
    <recommendedName>
        <fullName evidence="8">Chorion peroxidase</fullName>
    </recommendedName>
</protein>
<dbReference type="SUPFAM" id="SSF48113">
    <property type="entry name" value="Heme-dependent peroxidases"/>
    <property type="match status" value="2"/>
</dbReference>
<dbReference type="InterPro" id="IPR010255">
    <property type="entry name" value="Haem_peroxidase_sf"/>
</dbReference>
<dbReference type="InterPro" id="IPR019791">
    <property type="entry name" value="Haem_peroxidase_animal"/>
</dbReference>
<comment type="subcellular location">
    <subcellularLocation>
        <location evidence="1">Secreted</location>
    </subcellularLocation>
</comment>
<dbReference type="FunFam" id="1.10.640.10:FF:000003">
    <property type="entry name" value="chorion peroxidase"/>
    <property type="match status" value="2"/>
</dbReference>
<dbReference type="PANTHER" id="PTHR11475:SF134">
    <property type="entry name" value="LD42267P"/>
    <property type="match status" value="1"/>
</dbReference>
<dbReference type="InterPro" id="IPR037120">
    <property type="entry name" value="Haem_peroxidase_sf_animal"/>
</dbReference>
<evidence type="ECO:0000313" key="6">
    <source>
        <dbReference type="EnsemblMetazoa" id="G16328.1:cds"/>
    </source>
</evidence>
<dbReference type="GO" id="GO:0006979">
    <property type="term" value="P:response to oxidative stress"/>
    <property type="evidence" value="ECO:0007669"/>
    <property type="project" value="InterPro"/>
</dbReference>